<dbReference type="AlphaFoldDB" id="A0A381QCU7"/>
<accession>A0A381QCU7</accession>
<dbReference type="PANTHER" id="PTHR18964">
    <property type="entry name" value="ROK (REPRESSOR, ORF, KINASE) FAMILY"/>
    <property type="match status" value="1"/>
</dbReference>
<dbReference type="PANTHER" id="PTHR18964:SF169">
    <property type="entry name" value="N-ACETYLMANNOSAMINE KINASE"/>
    <property type="match status" value="1"/>
</dbReference>
<evidence type="ECO:0000313" key="1">
    <source>
        <dbReference type="EMBL" id="SUZ75897.1"/>
    </source>
</evidence>
<dbReference type="Gene3D" id="3.30.420.40">
    <property type="match status" value="3"/>
</dbReference>
<name>A0A381QCU7_9ZZZZ</name>
<gene>
    <name evidence="1" type="ORF">METZ01_LOCUS28751</name>
</gene>
<sequence>MFSSLLALVAEVLDGDKEVAVCGVGCGGPMTLDGKQVSPLNIPAWRGFPLRDRLHEGLEMTVAIDNDAKALALGEAWFGAGRNFSNFLAMVVSTGIGGGLFVDGQLLDGAAGNAGHIGHVVVEPDGADCACGSRGCLEAEASGPSIGRRLGADPSTAGPEEKRRAGTLVGRAVASVVNLLDLEHALVGGSVALSFGEEFFEAANIELSERCRLEFSQGVRISPVELGADAPLVGAAAIAFRSCGINARLRSN</sequence>
<dbReference type="InterPro" id="IPR000600">
    <property type="entry name" value="ROK"/>
</dbReference>
<dbReference type="InterPro" id="IPR049874">
    <property type="entry name" value="ROK_cs"/>
</dbReference>
<dbReference type="SUPFAM" id="SSF53067">
    <property type="entry name" value="Actin-like ATPase domain"/>
    <property type="match status" value="1"/>
</dbReference>
<proteinExistence type="predicted"/>
<evidence type="ECO:0008006" key="2">
    <source>
        <dbReference type="Google" id="ProtNLM"/>
    </source>
</evidence>
<dbReference type="PROSITE" id="PS01125">
    <property type="entry name" value="ROK"/>
    <property type="match status" value="1"/>
</dbReference>
<organism evidence="1">
    <name type="scientific">marine metagenome</name>
    <dbReference type="NCBI Taxonomy" id="408172"/>
    <lineage>
        <taxon>unclassified sequences</taxon>
        <taxon>metagenomes</taxon>
        <taxon>ecological metagenomes</taxon>
    </lineage>
</organism>
<reference evidence="1" key="1">
    <citation type="submission" date="2018-05" db="EMBL/GenBank/DDBJ databases">
        <authorList>
            <person name="Lanie J.A."/>
            <person name="Ng W.-L."/>
            <person name="Kazmierczak K.M."/>
            <person name="Andrzejewski T.M."/>
            <person name="Davidsen T.M."/>
            <person name="Wayne K.J."/>
            <person name="Tettelin H."/>
            <person name="Glass J.I."/>
            <person name="Rusch D."/>
            <person name="Podicherti R."/>
            <person name="Tsui H.-C.T."/>
            <person name="Winkler M.E."/>
        </authorList>
    </citation>
    <scope>NUCLEOTIDE SEQUENCE</scope>
</reference>
<dbReference type="Pfam" id="PF00480">
    <property type="entry name" value="ROK"/>
    <property type="match status" value="1"/>
</dbReference>
<dbReference type="EMBL" id="UINC01001261">
    <property type="protein sequence ID" value="SUZ75897.1"/>
    <property type="molecule type" value="Genomic_DNA"/>
</dbReference>
<protein>
    <recommendedName>
        <fullName evidence="2">ROK family protein</fullName>
    </recommendedName>
</protein>
<dbReference type="InterPro" id="IPR043129">
    <property type="entry name" value="ATPase_NBD"/>
</dbReference>